<comment type="caution">
    <text evidence="5">Lacks conserved residue(s) required for the propagation of feature annotation.</text>
</comment>
<feature type="domain" description="EGF-like" evidence="8">
    <location>
        <begin position="845"/>
        <end position="885"/>
    </location>
</feature>
<evidence type="ECO:0000256" key="6">
    <source>
        <dbReference type="SAM" id="MobiDB-lite"/>
    </source>
</evidence>
<dbReference type="Proteomes" id="UP000663828">
    <property type="component" value="Unassembled WGS sequence"/>
</dbReference>
<keyword evidence="4 5" id="KW-1015">Disulfide bond</keyword>
<dbReference type="PANTHER" id="PTHR24049">
    <property type="entry name" value="CRUMBS FAMILY MEMBER"/>
    <property type="match status" value="1"/>
</dbReference>
<dbReference type="InterPro" id="IPR000742">
    <property type="entry name" value="EGF"/>
</dbReference>
<feature type="transmembrane region" description="Helical" evidence="7">
    <location>
        <begin position="979"/>
        <end position="1000"/>
    </location>
</feature>
<evidence type="ECO:0000256" key="5">
    <source>
        <dbReference type="PROSITE-ProRule" id="PRU00076"/>
    </source>
</evidence>
<dbReference type="CDD" id="cd00054">
    <property type="entry name" value="EGF_CA"/>
    <property type="match status" value="3"/>
</dbReference>
<dbReference type="FunFam" id="2.10.25.10:FF:000118">
    <property type="entry name" value="protein delta homolog 2"/>
    <property type="match status" value="1"/>
</dbReference>
<feature type="domain" description="EGF-like" evidence="8">
    <location>
        <begin position="887"/>
        <end position="924"/>
    </location>
</feature>
<evidence type="ECO:0000256" key="2">
    <source>
        <dbReference type="ARBA" id="ARBA00022729"/>
    </source>
</evidence>
<name>A0A814V2D9_ADIRI</name>
<keyword evidence="2" id="KW-0732">Signal</keyword>
<keyword evidence="7" id="KW-0472">Membrane</keyword>
<evidence type="ECO:0000256" key="1">
    <source>
        <dbReference type="ARBA" id="ARBA00022536"/>
    </source>
</evidence>
<dbReference type="SUPFAM" id="SSF57196">
    <property type="entry name" value="EGF/Laminin"/>
    <property type="match status" value="3"/>
</dbReference>
<feature type="disulfide bond" evidence="5">
    <location>
        <begin position="875"/>
        <end position="884"/>
    </location>
</feature>
<dbReference type="GO" id="GO:0005886">
    <property type="term" value="C:plasma membrane"/>
    <property type="evidence" value="ECO:0007669"/>
    <property type="project" value="TreeGrafter"/>
</dbReference>
<comment type="caution">
    <text evidence="9">The sequence shown here is derived from an EMBL/GenBank/DDBJ whole genome shotgun (WGS) entry which is preliminary data.</text>
</comment>
<dbReference type="GO" id="GO:0007157">
    <property type="term" value="P:heterophilic cell-cell adhesion via plasma membrane cell adhesion molecules"/>
    <property type="evidence" value="ECO:0007669"/>
    <property type="project" value="TreeGrafter"/>
</dbReference>
<dbReference type="GO" id="GO:0045197">
    <property type="term" value="P:establishment or maintenance of epithelial cell apical/basal polarity"/>
    <property type="evidence" value="ECO:0007669"/>
    <property type="project" value="TreeGrafter"/>
</dbReference>
<evidence type="ECO:0000256" key="4">
    <source>
        <dbReference type="ARBA" id="ARBA00023157"/>
    </source>
</evidence>
<feature type="disulfide bond" evidence="5">
    <location>
        <begin position="914"/>
        <end position="923"/>
    </location>
</feature>
<evidence type="ECO:0000259" key="8">
    <source>
        <dbReference type="PROSITE" id="PS50026"/>
    </source>
</evidence>
<dbReference type="PROSITE" id="PS50026">
    <property type="entry name" value="EGF_3"/>
    <property type="match status" value="3"/>
</dbReference>
<dbReference type="SMART" id="SM00181">
    <property type="entry name" value="EGF"/>
    <property type="match status" value="3"/>
</dbReference>
<dbReference type="PROSITE" id="PS01186">
    <property type="entry name" value="EGF_2"/>
    <property type="match status" value="1"/>
</dbReference>
<feature type="region of interest" description="Disordered" evidence="6">
    <location>
        <begin position="304"/>
        <end position="336"/>
    </location>
</feature>
<keyword evidence="7" id="KW-1133">Transmembrane helix</keyword>
<dbReference type="Gene3D" id="2.10.25.10">
    <property type="entry name" value="Laminin"/>
    <property type="match status" value="3"/>
</dbReference>
<feature type="compositionally biased region" description="Low complexity" evidence="6">
    <location>
        <begin position="325"/>
        <end position="336"/>
    </location>
</feature>
<evidence type="ECO:0000256" key="3">
    <source>
        <dbReference type="ARBA" id="ARBA00022737"/>
    </source>
</evidence>
<keyword evidence="7" id="KW-0812">Transmembrane</keyword>
<evidence type="ECO:0000256" key="7">
    <source>
        <dbReference type="SAM" id="Phobius"/>
    </source>
</evidence>
<dbReference type="GO" id="GO:0032991">
    <property type="term" value="C:protein-containing complex"/>
    <property type="evidence" value="ECO:0007669"/>
    <property type="project" value="TreeGrafter"/>
</dbReference>
<dbReference type="PANTHER" id="PTHR24049:SF22">
    <property type="entry name" value="DROSOPHILA CRUMBS HOMOLOG"/>
    <property type="match status" value="1"/>
</dbReference>
<evidence type="ECO:0000313" key="9">
    <source>
        <dbReference type="EMBL" id="CAF1181039.1"/>
    </source>
</evidence>
<accession>A0A814V2D9</accession>
<organism evidence="9 10">
    <name type="scientific">Adineta ricciae</name>
    <name type="common">Rotifer</name>
    <dbReference type="NCBI Taxonomy" id="249248"/>
    <lineage>
        <taxon>Eukaryota</taxon>
        <taxon>Metazoa</taxon>
        <taxon>Spiralia</taxon>
        <taxon>Gnathifera</taxon>
        <taxon>Rotifera</taxon>
        <taxon>Eurotatoria</taxon>
        <taxon>Bdelloidea</taxon>
        <taxon>Adinetida</taxon>
        <taxon>Adinetidae</taxon>
        <taxon>Adineta</taxon>
    </lineage>
</organism>
<proteinExistence type="predicted"/>
<dbReference type="PROSITE" id="PS00022">
    <property type="entry name" value="EGF_1"/>
    <property type="match status" value="2"/>
</dbReference>
<dbReference type="InterPro" id="IPR051022">
    <property type="entry name" value="Notch_Cell-Fate_Det"/>
</dbReference>
<feature type="domain" description="EGF-like" evidence="8">
    <location>
        <begin position="926"/>
        <end position="963"/>
    </location>
</feature>
<reference evidence="9" key="1">
    <citation type="submission" date="2021-02" db="EMBL/GenBank/DDBJ databases">
        <authorList>
            <person name="Nowell W R."/>
        </authorList>
    </citation>
    <scope>NUCLEOTIDE SEQUENCE</scope>
</reference>
<protein>
    <recommendedName>
        <fullName evidence="8">EGF-like domain-containing protein</fullName>
    </recommendedName>
</protein>
<sequence>MGGNLSSSTNDIISSSLISSQLIHRHTLSTCYDAIFDVSLSSTSNSILLSDDGRLRLFHIDVENNGQLIETTTSTNKVLTHEQIHDIAWSTLLERFLVLTSKRLTTYDQENNLVDLDLGLEKNSPPFWRMTCWSSHLIVNLGLGTSIRYHKLLSSSSTAIPLIHTYTRSSLGYTNSDLLSLVSLSPQLILAINVELTNNRHVIDLFSIADENNFQRLKRIHTYEPCALDIIASLRDYTWLCKSHWPSDDCLCIIESDGEVKKLDLHEQNGYILNLRLLANRSHLVIIRTASKLPKEVDVNELNGIDQSEEEEQETKKGRRRQIVGSDNSHSQGSSNNNHSIFLITFGNGSRICLNHTATSFGFETELRPEFKGNCTPGEGKYSFVNAIYSRDQKWRTGITDHTDDQNGYMYLVNLPKGNRTIFRFTATNLTVGFRYEFSTYLANICCQMSKVIKPNILFKVGSVASNGLSAFVKELATRNISEYIDTTWHKYSLTFKATHSSLILSIISEKVQDAGNVIGIDDIELRLVPSNRLDVRSSESDGSFQIKKDGPEKSVFLITFGNGSSRCLKEETESFNFSTKFICHNTCDHPPYDGCSSFWNNVSGFSQWHNGELDHTADDNGYMFLVNLGGKPNLIFRLNVTNLNIGSRYEFSTYLANIFKPDDRSVKPNIRFGVESILPNGVSVLLAQLVTGDISECAKMTWIKYSLPFTATSSLAILTIISEKDDMWGNDIAIDDIELRLCSAACYKNCSSVILPATATAACASDVITTTMPMKDESTTGLTATTTTIIQTTETMRITTTELVDSTTARAITTTRMSSKIPTLYFIPEACHNMSTISCSCNISNSPCEMMKPCLNNGTCTNDRTMALHYRCSCLLDFSGSHCQFDNRTCAKHICLNNGQCDASLKKPFYCKCKDGWYGPHCQWMEHGCKEGLCLNRGVCQPIPRNYTCRCLEGSYYGRHCEFATRRLTILKIASKSFGYIAIIAIMTVVLFVVILDILKYCFGIDVTGRELARYRRERRRKRRIIQRFVYVNAIPQSTPETTAEASLALVI</sequence>
<gene>
    <name evidence="9" type="ORF">XAT740_LOCUS22578</name>
</gene>
<keyword evidence="3" id="KW-0677">Repeat</keyword>
<keyword evidence="10" id="KW-1185">Reference proteome</keyword>
<dbReference type="EMBL" id="CAJNOR010001669">
    <property type="protein sequence ID" value="CAF1181039.1"/>
    <property type="molecule type" value="Genomic_DNA"/>
</dbReference>
<keyword evidence="1 5" id="KW-0245">EGF-like domain</keyword>
<dbReference type="AlphaFoldDB" id="A0A814V2D9"/>
<evidence type="ECO:0000313" key="10">
    <source>
        <dbReference type="Proteomes" id="UP000663828"/>
    </source>
</evidence>